<accession>A0A1X0Q5L3</accession>
<proteinExistence type="predicted"/>
<dbReference type="EMBL" id="LTAI01002149">
    <property type="protein sequence ID" value="ORD92957.1"/>
    <property type="molecule type" value="Genomic_DNA"/>
</dbReference>
<evidence type="ECO:0000313" key="1">
    <source>
        <dbReference type="EMBL" id="ORD92957.1"/>
    </source>
</evidence>
<protein>
    <submittedName>
        <fullName evidence="1">Uncharacterized protein</fullName>
    </submittedName>
</protein>
<gene>
    <name evidence="1" type="ORF">A0H76_2892</name>
</gene>
<evidence type="ECO:0000313" key="2">
    <source>
        <dbReference type="Proteomes" id="UP000192501"/>
    </source>
</evidence>
<reference evidence="1 2" key="1">
    <citation type="journal article" date="2017" name="Environ. Microbiol.">
        <title>Decay of the glycolytic pathway and adaptation to intranuclear parasitism within Enterocytozoonidae microsporidia.</title>
        <authorList>
            <person name="Wiredu Boakye D."/>
            <person name="Jaroenlak P."/>
            <person name="Prachumwat A."/>
            <person name="Williams T.A."/>
            <person name="Bateman K.S."/>
            <person name="Itsathitphaisarn O."/>
            <person name="Sritunyalucksana K."/>
            <person name="Paszkiewicz K.H."/>
            <person name="Moore K.A."/>
            <person name="Stentiford G.D."/>
            <person name="Williams B.A."/>
        </authorList>
    </citation>
    <scope>NUCLEOTIDE SEQUENCE [LARGE SCALE GENOMIC DNA]</scope>
    <source>
        <strain evidence="2">canceri</strain>
    </source>
</reference>
<dbReference type="Proteomes" id="UP000192501">
    <property type="component" value="Unassembled WGS sequence"/>
</dbReference>
<sequence>MIIYKLPKIEELDQLLNKFMLYSNFPNTILVVDGTLIPITNPTNSRERFINRKRHASINFLIVLMQILK</sequence>
<name>A0A1X0Q5L3_9MICR</name>
<dbReference type="VEuPathDB" id="MicrosporidiaDB:A0H76_2892"/>
<organism evidence="1 2">
    <name type="scientific">Hepatospora eriocheir</name>
    <dbReference type="NCBI Taxonomy" id="1081669"/>
    <lineage>
        <taxon>Eukaryota</taxon>
        <taxon>Fungi</taxon>
        <taxon>Fungi incertae sedis</taxon>
        <taxon>Microsporidia</taxon>
        <taxon>Hepatosporidae</taxon>
        <taxon>Hepatospora</taxon>
    </lineage>
</organism>
<dbReference type="AlphaFoldDB" id="A0A1X0Q5L3"/>
<comment type="caution">
    <text evidence="1">The sequence shown here is derived from an EMBL/GenBank/DDBJ whole genome shotgun (WGS) entry which is preliminary data.</text>
</comment>